<dbReference type="Gene3D" id="1.20.1110.10">
    <property type="entry name" value="Calcium-transporting ATPase, transmembrane domain"/>
    <property type="match status" value="1"/>
</dbReference>
<dbReference type="OrthoDB" id="9760364at2"/>
<dbReference type="Pfam" id="PF00122">
    <property type="entry name" value="E1-E2_ATPase"/>
    <property type="match status" value="1"/>
</dbReference>
<feature type="domain" description="Cation-transporting P-type ATPase N-terminal" evidence="12">
    <location>
        <begin position="11"/>
        <end position="84"/>
    </location>
</feature>
<feature type="transmembrane region" description="Helical" evidence="11">
    <location>
        <begin position="841"/>
        <end position="863"/>
    </location>
</feature>
<dbReference type="PRINTS" id="PR00119">
    <property type="entry name" value="CATATPASE"/>
</dbReference>
<keyword evidence="7" id="KW-0460">Magnesium</keyword>
<dbReference type="GO" id="GO:0046872">
    <property type="term" value="F:metal ion binding"/>
    <property type="evidence" value="ECO:0007669"/>
    <property type="project" value="UniProtKB-KW"/>
</dbReference>
<dbReference type="InterPro" id="IPR059000">
    <property type="entry name" value="ATPase_P-type_domA"/>
</dbReference>
<feature type="transmembrane region" description="Helical" evidence="11">
    <location>
        <begin position="779"/>
        <end position="799"/>
    </location>
</feature>
<name>A0A5B9EGI8_9BACT</name>
<dbReference type="KEGG" id="talb:FTW19_21095"/>
<evidence type="ECO:0000259" key="12">
    <source>
        <dbReference type="SMART" id="SM00831"/>
    </source>
</evidence>
<dbReference type="Gene3D" id="2.70.150.10">
    <property type="entry name" value="Calcium-transporting ATPase, cytoplasmic transduction domain A"/>
    <property type="match status" value="1"/>
</dbReference>
<evidence type="ECO:0000256" key="4">
    <source>
        <dbReference type="ARBA" id="ARBA00022723"/>
    </source>
</evidence>
<sequence length="926" mass="99448">MSRSMYFDKRAPHAESAETVLRRLRTDPHSGLSTVEADARLSNGRNEIQTKHAYSGWRLFLRQFADPQMYLLLSATVLSLVVTLSKHGGAPWEALLILSVVLLNAILGFLQEDRAEKALEQLKVISPALSRVIRDGTAQDVLSATLVPGDILLLEEGNIVPADARIIEEDGIQVTEALLTGESLSVSKQPAPLPLTTPTADRTNMVFSGTGILSGHARAVVASTGPDTEVGHIASLLAKAEKDATALQNRLHGLSKQIAIGVFLTGSLCVITFILLLPEKTLDTLIEIALFGVSLGVAATPEALGTLVTLTLGFGVLRLARRGAIVRRLNVIDTLGATTVVMSDKTGTLTQNRIEVHSFFTAAETISSQSSTGPIHTGSPIEACLLSAALANAANYVREGTAFKFHGDPVDTALWMATTHRGVSPDAIEARFVRKWRFPFTSERKMLSVAVQDRHRPDAIFLYLKGAPESVLSRSTHEMAGKRVTEITATRRAELSAKIDALALEGWKIMALARRILPVSTDQPAKPELVESGLTLTGFVTLFDPPRTEASETIRQMTAAHIRTILVSGDHPKTAAAIARQLGIESGATVLTGAEIERSNDAELQQQLRGTTICARVTPADKLRVAQLLQRSGEVVAMTGDGVNDAPALKAADVGIAMGSGTEIAKDAADIVLTDDSLATILHAIREGRIMAANIQKAVMYLFTTNLSEVGTIFLAAVASMAMKQAAPAALPLTAAQILWLNLMTDVAPAIALALSPARPNVMEGSGHRNLKQILSKGSVYQILGNSLALTAVTLGAFFLVSGDLIHRRTMTLTVIALCQCAYALTLQSESASIFRYLSELRWLIPAIAWSIVAQVLIVSFAFTREVFGLSQLNWQDWLLCFLATSSVLVLSECRKFLLRRQRKHSNLGVEGTASIPTSRATSHAN</sequence>
<dbReference type="PANTHER" id="PTHR24093">
    <property type="entry name" value="CATION TRANSPORTING ATPASE"/>
    <property type="match status" value="1"/>
</dbReference>
<feature type="transmembrane region" description="Helical" evidence="11">
    <location>
        <begin position="811"/>
        <end position="829"/>
    </location>
</feature>
<keyword evidence="6" id="KW-0067">ATP-binding</keyword>
<gene>
    <name evidence="13" type="ORF">FTW19_21095</name>
</gene>
<dbReference type="SUPFAM" id="SSF81653">
    <property type="entry name" value="Calcium ATPase, transduction domain A"/>
    <property type="match status" value="1"/>
</dbReference>
<organism evidence="13 14">
    <name type="scientific">Terriglobus albidus</name>
    <dbReference type="NCBI Taxonomy" id="1592106"/>
    <lineage>
        <taxon>Bacteria</taxon>
        <taxon>Pseudomonadati</taxon>
        <taxon>Acidobacteriota</taxon>
        <taxon>Terriglobia</taxon>
        <taxon>Terriglobales</taxon>
        <taxon>Acidobacteriaceae</taxon>
        <taxon>Terriglobus</taxon>
    </lineage>
</organism>
<evidence type="ECO:0000256" key="1">
    <source>
        <dbReference type="ARBA" id="ARBA00004127"/>
    </source>
</evidence>
<dbReference type="AlphaFoldDB" id="A0A5B9EGI8"/>
<feature type="transmembrane region" description="Helical" evidence="11">
    <location>
        <begin position="875"/>
        <end position="894"/>
    </location>
</feature>
<dbReference type="RefSeq" id="WP_147649524.1">
    <property type="nucleotide sequence ID" value="NZ_CP042806.1"/>
</dbReference>
<dbReference type="InterPro" id="IPR023299">
    <property type="entry name" value="ATPase_P-typ_cyto_dom_N"/>
</dbReference>
<evidence type="ECO:0000256" key="5">
    <source>
        <dbReference type="ARBA" id="ARBA00022741"/>
    </source>
</evidence>
<dbReference type="SFLD" id="SFLDF00027">
    <property type="entry name" value="p-type_atpase"/>
    <property type="match status" value="1"/>
</dbReference>
<dbReference type="InterPro" id="IPR023298">
    <property type="entry name" value="ATPase_P-typ_TM_dom_sf"/>
</dbReference>
<reference evidence="13 14" key="1">
    <citation type="submission" date="2019-08" db="EMBL/GenBank/DDBJ databases">
        <title>Complete genome sequence of Terriglobus albidus strain ORNL.</title>
        <authorList>
            <person name="Podar M."/>
        </authorList>
    </citation>
    <scope>NUCLEOTIDE SEQUENCE [LARGE SCALE GENOMIC DNA]</scope>
    <source>
        <strain evidence="13 14">ORNL</strain>
    </source>
</reference>
<dbReference type="InterPro" id="IPR044492">
    <property type="entry name" value="P_typ_ATPase_HD_dom"/>
</dbReference>
<dbReference type="PANTHER" id="PTHR24093:SF506">
    <property type="entry name" value="CATION-TRANSPORTING ATPASE PMA1"/>
    <property type="match status" value="1"/>
</dbReference>
<dbReference type="GO" id="GO:0005886">
    <property type="term" value="C:plasma membrane"/>
    <property type="evidence" value="ECO:0007669"/>
    <property type="project" value="TreeGrafter"/>
</dbReference>
<evidence type="ECO:0000256" key="8">
    <source>
        <dbReference type="ARBA" id="ARBA00022967"/>
    </source>
</evidence>
<dbReference type="SUPFAM" id="SSF56784">
    <property type="entry name" value="HAD-like"/>
    <property type="match status" value="1"/>
</dbReference>
<dbReference type="InterPro" id="IPR036412">
    <property type="entry name" value="HAD-like_sf"/>
</dbReference>
<comment type="subcellular location">
    <subcellularLocation>
        <location evidence="1">Endomembrane system</location>
        <topology evidence="1">Multi-pass membrane protein</topology>
    </subcellularLocation>
</comment>
<dbReference type="InterPro" id="IPR006068">
    <property type="entry name" value="ATPase_P-typ_cation-transptr_C"/>
</dbReference>
<feature type="transmembrane region" description="Helical" evidence="11">
    <location>
        <begin position="258"/>
        <end position="277"/>
    </location>
</feature>
<dbReference type="Proteomes" id="UP000321820">
    <property type="component" value="Chromosome"/>
</dbReference>
<keyword evidence="14" id="KW-1185">Reference proteome</keyword>
<dbReference type="SMART" id="SM00831">
    <property type="entry name" value="Cation_ATPase_N"/>
    <property type="match status" value="1"/>
</dbReference>
<dbReference type="GO" id="GO:0005524">
    <property type="term" value="F:ATP binding"/>
    <property type="evidence" value="ECO:0007669"/>
    <property type="project" value="UniProtKB-KW"/>
</dbReference>
<dbReference type="InterPro" id="IPR018303">
    <property type="entry name" value="ATPase_P-typ_P_site"/>
</dbReference>
<dbReference type="Pfam" id="PF00689">
    <property type="entry name" value="Cation_ATPase_C"/>
    <property type="match status" value="1"/>
</dbReference>
<keyword evidence="9 11" id="KW-1133">Transmembrane helix</keyword>
<dbReference type="Pfam" id="PF08282">
    <property type="entry name" value="Hydrolase_3"/>
    <property type="match status" value="1"/>
</dbReference>
<dbReference type="Gene3D" id="3.40.50.1000">
    <property type="entry name" value="HAD superfamily/HAD-like"/>
    <property type="match status" value="1"/>
</dbReference>
<evidence type="ECO:0000313" key="13">
    <source>
        <dbReference type="EMBL" id="QEE30255.1"/>
    </source>
</evidence>
<dbReference type="SFLD" id="SFLDG00002">
    <property type="entry name" value="C1.7:_P-type_atpase_like"/>
    <property type="match status" value="1"/>
</dbReference>
<keyword evidence="8" id="KW-1278">Translocase</keyword>
<proteinExistence type="predicted"/>
<accession>A0A5B9EGI8</accession>
<dbReference type="Pfam" id="PF13246">
    <property type="entry name" value="Cation_ATPase"/>
    <property type="match status" value="1"/>
</dbReference>
<dbReference type="EMBL" id="CP042806">
    <property type="protein sequence ID" value="QEE30255.1"/>
    <property type="molecule type" value="Genomic_DNA"/>
</dbReference>
<evidence type="ECO:0000256" key="9">
    <source>
        <dbReference type="ARBA" id="ARBA00022989"/>
    </source>
</evidence>
<dbReference type="GO" id="GO:0012505">
    <property type="term" value="C:endomembrane system"/>
    <property type="evidence" value="ECO:0007669"/>
    <property type="project" value="UniProtKB-SubCell"/>
</dbReference>
<evidence type="ECO:0000313" key="14">
    <source>
        <dbReference type="Proteomes" id="UP000321820"/>
    </source>
</evidence>
<dbReference type="GO" id="GO:0005388">
    <property type="term" value="F:P-type calcium transporter activity"/>
    <property type="evidence" value="ECO:0007669"/>
    <property type="project" value="TreeGrafter"/>
</dbReference>
<evidence type="ECO:0000256" key="10">
    <source>
        <dbReference type="ARBA" id="ARBA00023136"/>
    </source>
</evidence>
<evidence type="ECO:0000256" key="2">
    <source>
        <dbReference type="ARBA" id="ARBA00022553"/>
    </source>
</evidence>
<dbReference type="NCBIfam" id="TIGR01494">
    <property type="entry name" value="ATPase_P-type"/>
    <property type="match status" value="2"/>
</dbReference>
<evidence type="ECO:0000256" key="6">
    <source>
        <dbReference type="ARBA" id="ARBA00022840"/>
    </source>
</evidence>
<dbReference type="PROSITE" id="PS00154">
    <property type="entry name" value="ATPASE_E1_E2"/>
    <property type="match status" value="1"/>
</dbReference>
<dbReference type="InterPro" id="IPR001757">
    <property type="entry name" value="P_typ_ATPase"/>
</dbReference>
<keyword evidence="4" id="KW-0479">Metal-binding</keyword>
<evidence type="ECO:0000256" key="11">
    <source>
        <dbReference type="SAM" id="Phobius"/>
    </source>
</evidence>
<dbReference type="Pfam" id="PF00690">
    <property type="entry name" value="Cation_ATPase_N"/>
    <property type="match status" value="1"/>
</dbReference>
<dbReference type="PRINTS" id="PR00120">
    <property type="entry name" value="HATPASE"/>
</dbReference>
<keyword evidence="10 11" id="KW-0472">Membrane</keyword>
<feature type="transmembrane region" description="Helical" evidence="11">
    <location>
        <begin position="289"/>
        <end position="317"/>
    </location>
</feature>
<dbReference type="SUPFAM" id="SSF81660">
    <property type="entry name" value="Metal cation-transporting ATPase, ATP-binding domain N"/>
    <property type="match status" value="1"/>
</dbReference>
<dbReference type="SUPFAM" id="SSF81665">
    <property type="entry name" value="Calcium ATPase, transmembrane domain M"/>
    <property type="match status" value="1"/>
</dbReference>
<evidence type="ECO:0000256" key="7">
    <source>
        <dbReference type="ARBA" id="ARBA00022842"/>
    </source>
</evidence>
<dbReference type="InterPro" id="IPR008250">
    <property type="entry name" value="ATPase_P-typ_transduc_dom_A_sf"/>
</dbReference>
<keyword evidence="2" id="KW-0597">Phosphoprotein</keyword>
<evidence type="ECO:0000256" key="3">
    <source>
        <dbReference type="ARBA" id="ARBA00022692"/>
    </source>
</evidence>
<feature type="transmembrane region" description="Helical" evidence="11">
    <location>
        <begin position="68"/>
        <end position="85"/>
    </location>
</feature>
<dbReference type="Gene3D" id="3.40.1110.10">
    <property type="entry name" value="Calcium-transporting ATPase, cytoplasmic domain N"/>
    <property type="match status" value="1"/>
</dbReference>
<feature type="transmembrane region" description="Helical" evidence="11">
    <location>
        <begin position="698"/>
        <end position="718"/>
    </location>
</feature>
<feature type="transmembrane region" description="Helical" evidence="11">
    <location>
        <begin position="91"/>
        <end position="110"/>
    </location>
</feature>
<dbReference type="SFLD" id="SFLDS00003">
    <property type="entry name" value="Haloacid_Dehalogenase"/>
    <property type="match status" value="1"/>
</dbReference>
<protein>
    <submittedName>
        <fullName evidence="13">Cation-transporting P-type ATPase</fullName>
    </submittedName>
</protein>
<dbReference type="FunFam" id="2.70.150.10:FF:000160">
    <property type="entry name" value="Sarcoplasmic/endoplasmic reticulum calcium ATPase 1"/>
    <property type="match status" value="1"/>
</dbReference>
<dbReference type="InterPro" id="IPR023214">
    <property type="entry name" value="HAD_sf"/>
</dbReference>
<dbReference type="GO" id="GO:0016887">
    <property type="term" value="F:ATP hydrolysis activity"/>
    <property type="evidence" value="ECO:0007669"/>
    <property type="project" value="InterPro"/>
</dbReference>
<feature type="transmembrane region" description="Helical" evidence="11">
    <location>
        <begin position="738"/>
        <end position="758"/>
    </location>
</feature>
<keyword evidence="5" id="KW-0547">Nucleotide-binding</keyword>
<keyword evidence="3 11" id="KW-0812">Transmembrane</keyword>
<dbReference type="InterPro" id="IPR004014">
    <property type="entry name" value="ATPase_P-typ_cation-transptr_N"/>
</dbReference>